<evidence type="ECO:0008006" key="3">
    <source>
        <dbReference type="Google" id="ProtNLM"/>
    </source>
</evidence>
<dbReference type="RefSeq" id="WP_072074690.1">
    <property type="nucleotide sequence ID" value="NZ_CDMW01000001.1"/>
</dbReference>
<protein>
    <recommendedName>
        <fullName evidence="3">Phage protein</fullName>
    </recommendedName>
</protein>
<dbReference type="SUPFAM" id="SSF46955">
    <property type="entry name" value="Putative DNA-binding domain"/>
    <property type="match status" value="1"/>
</dbReference>
<organism evidence="1 2">
    <name type="scientific">Streptococcus sanguinis</name>
    <dbReference type="NCBI Taxonomy" id="1305"/>
    <lineage>
        <taxon>Bacteria</taxon>
        <taxon>Bacillati</taxon>
        <taxon>Bacillota</taxon>
        <taxon>Bacilli</taxon>
        <taxon>Lactobacillales</taxon>
        <taxon>Streptococcaceae</taxon>
        <taxon>Streptococcus</taxon>
    </lineage>
</organism>
<evidence type="ECO:0000313" key="1">
    <source>
        <dbReference type="EMBL" id="CEL91285.1"/>
    </source>
</evidence>
<evidence type="ECO:0000313" key="2">
    <source>
        <dbReference type="Proteomes" id="UP000183504"/>
    </source>
</evidence>
<dbReference type="EMBL" id="CDMW01000001">
    <property type="protein sequence ID" value="CEL91285.1"/>
    <property type="molecule type" value="Genomic_DNA"/>
</dbReference>
<dbReference type="InterPro" id="IPR009061">
    <property type="entry name" value="DNA-bd_dom_put_sf"/>
</dbReference>
<sequence>MALFSAETEKELKTEALSLVAGFLESYARPKAKHLGLMSAVEVREELGIKANTLKRWELEGGLRRYQPPLEDTRKVFYKIKDILIFLGVDDNGGRV</sequence>
<name>A0A0B7GRB1_STRSA</name>
<proteinExistence type="predicted"/>
<dbReference type="Proteomes" id="UP000183504">
    <property type="component" value="Unassembled WGS sequence"/>
</dbReference>
<reference evidence="1 2" key="1">
    <citation type="submission" date="2015-01" db="EMBL/GenBank/DDBJ databases">
        <authorList>
            <person name="Pelicic Vladimir"/>
        </authorList>
    </citation>
    <scope>NUCLEOTIDE SEQUENCE [LARGE SCALE GENOMIC DNA]</scope>
    <source>
        <strain evidence="1 2">2908</strain>
    </source>
</reference>
<dbReference type="AlphaFoldDB" id="A0A0B7GRB1"/>
<accession>A0A0B7GRB1</accession>
<gene>
    <name evidence="1" type="ORF">SSV_2011</name>
</gene>